<feature type="domain" description="V-type proton ATPase subunit S1/VOA1 transmembrane" evidence="8">
    <location>
        <begin position="318"/>
        <end position="354"/>
    </location>
</feature>
<dbReference type="InterPro" id="IPR008388">
    <property type="entry name" value="Ac45_acc_su"/>
</dbReference>
<evidence type="ECO:0000256" key="1">
    <source>
        <dbReference type="ARBA" id="ARBA00004167"/>
    </source>
</evidence>
<keyword evidence="4 6" id="KW-1133">Transmembrane helix</keyword>
<evidence type="ECO:0000256" key="6">
    <source>
        <dbReference type="SAM" id="Phobius"/>
    </source>
</evidence>
<dbReference type="EMBL" id="UFQT01000523">
    <property type="protein sequence ID" value="SSX24934.1"/>
    <property type="molecule type" value="Genomic_DNA"/>
</dbReference>
<keyword evidence="5 6" id="KW-0472">Membrane</keyword>
<feature type="signal peptide" evidence="7">
    <location>
        <begin position="1"/>
        <end position="16"/>
    </location>
</feature>
<dbReference type="PANTHER" id="PTHR12471:SF7">
    <property type="entry name" value="V-TYPE PROTON ATPASE SUBUNIT S1"/>
    <property type="match status" value="1"/>
</dbReference>
<dbReference type="InterPro" id="IPR046756">
    <property type="entry name" value="VAS1/VOA1_TM"/>
</dbReference>
<evidence type="ECO:0000256" key="7">
    <source>
        <dbReference type="SAM" id="SignalP"/>
    </source>
</evidence>
<feature type="chain" id="PRO_5016424347" evidence="7">
    <location>
        <begin position="17"/>
        <end position="363"/>
    </location>
</feature>
<dbReference type="Pfam" id="PF20520">
    <property type="entry name" value="Ac45-VOA1_TM"/>
    <property type="match status" value="1"/>
</dbReference>
<gene>
    <name evidence="9" type="primary">CSON011739</name>
</gene>
<comment type="subcellular location">
    <subcellularLocation>
        <location evidence="1">Membrane</location>
        <topology evidence="1">Single-pass membrane protein</topology>
    </subcellularLocation>
</comment>
<evidence type="ECO:0000256" key="3">
    <source>
        <dbReference type="ARBA" id="ARBA00022692"/>
    </source>
</evidence>
<organism evidence="9">
    <name type="scientific">Culicoides sonorensis</name>
    <name type="common">Biting midge</name>
    <dbReference type="NCBI Taxonomy" id="179676"/>
    <lineage>
        <taxon>Eukaryota</taxon>
        <taxon>Metazoa</taxon>
        <taxon>Ecdysozoa</taxon>
        <taxon>Arthropoda</taxon>
        <taxon>Hexapoda</taxon>
        <taxon>Insecta</taxon>
        <taxon>Pterygota</taxon>
        <taxon>Neoptera</taxon>
        <taxon>Endopterygota</taxon>
        <taxon>Diptera</taxon>
        <taxon>Nematocera</taxon>
        <taxon>Chironomoidea</taxon>
        <taxon>Ceratopogonidae</taxon>
        <taxon>Ceratopogoninae</taxon>
        <taxon>Culicoides</taxon>
        <taxon>Monoculicoides</taxon>
    </lineage>
</organism>
<evidence type="ECO:0000256" key="5">
    <source>
        <dbReference type="ARBA" id="ARBA00023136"/>
    </source>
</evidence>
<dbReference type="GO" id="GO:0033176">
    <property type="term" value="C:proton-transporting V-type ATPase complex"/>
    <property type="evidence" value="ECO:0007669"/>
    <property type="project" value="TreeGrafter"/>
</dbReference>
<sequence length="363" mass="41457">MNFLLIFIILLKTAHSDMVPVLIYGKKLSNNFPALAGVGNEKFHQIIESEILNEENSIIIALVFPEFNFEDISQCKNRSDQCNYYIDNDLHKLTFIPYVEDPGNVLMRQELEFKTASFHSLPHKIEAGNKKFIINLNENQHPGKLITNLNEMLSNQHIDDKIIVIFTGHKSHEHKISYKKRSIDHLALASKYALIYAEKFIQRQGNSSEKISTISTIITKRDGYSLFVNLFPMNFTLKFIKQGNSWSLSSAFDAESGVRYKIPGYLSALESYSYRCASNLTFTARNSIIKIQNTQILISFLQEHPKFDLNKIVYCDEFVTSGILTGLFVTAILLGALIFGIMVMANIKIYDEFDHHPLVIKAE</sequence>
<accession>A0A336M3U5</accession>
<evidence type="ECO:0000313" key="9">
    <source>
        <dbReference type="EMBL" id="SSX24934.1"/>
    </source>
</evidence>
<proteinExistence type="inferred from homology"/>
<evidence type="ECO:0000256" key="2">
    <source>
        <dbReference type="ARBA" id="ARBA00009037"/>
    </source>
</evidence>
<protein>
    <submittedName>
        <fullName evidence="9">CSON011739 protein</fullName>
    </submittedName>
</protein>
<dbReference type="GO" id="GO:0030641">
    <property type="term" value="P:regulation of cellular pH"/>
    <property type="evidence" value="ECO:0007669"/>
    <property type="project" value="TreeGrafter"/>
</dbReference>
<keyword evidence="3 6" id="KW-0812">Transmembrane</keyword>
<dbReference type="GO" id="GO:0001671">
    <property type="term" value="F:ATPase activator activity"/>
    <property type="evidence" value="ECO:0007669"/>
    <property type="project" value="TreeGrafter"/>
</dbReference>
<dbReference type="PANTHER" id="PTHR12471">
    <property type="entry name" value="VACUOLAR ATP SYNTHASE SUBUNIT S1"/>
    <property type="match status" value="1"/>
</dbReference>
<evidence type="ECO:0000259" key="8">
    <source>
        <dbReference type="Pfam" id="PF20520"/>
    </source>
</evidence>
<comment type="similarity">
    <text evidence="2">Belongs to the vacuolar ATPase subunit S1 family.</text>
</comment>
<feature type="transmembrane region" description="Helical" evidence="6">
    <location>
        <begin position="323"/>
        <end position="345"/>
    </location>
</feature>
<keyword evidence="7" id="KW-0732">Signal</keyword>
<evidence type="ECO:0000256" key="4">
    <source>
        <dbReference type="ARBA" id="ARBA00022989"/>
    </source>
</evidence>
<dbReference type="AlphaFoldDB" id="A0A336M3U5"/>
<name>A0A336M3U5_CULSO</name>
<reference evidence="9" key="1">
    <citation type="submission" date="2018-07" db="EMBL/GenBank/DDBJ databases">
        <authorList>
            <person name="Quirk P.G."/>
            <person name="Krulwich T.A."/>
        </authorList>
    </citation>
    <scope>NUCLEOTIDE SEQUENCE</scope>
</reference>
<dbReference type="VEuPathDB" id="VectorBase:CSON011739"/>